<reference evidence="1" key="2">
    <citation type="submission" date="2016-10" db="EMBL/GenBank/DDBJ databases">
        <authorList>
            <person name="de Groot N.N."/>
        </authorList>
    </citation>
    <scope>NUCLEOTIDE SEQUENCE [LARGE SCALE GENOMIC DNA]</scope>
    <source>
        <strain evidence="1">CCBAU85039</strain>
    </source>
</reference>
<keyword evidence="4" id="KW-1185">Reference proteome</keyword>
<dbReference type="Proteomes" id="UP000183063">
    <property type="component" value="Unassembled WGS sequence"/>
</dbReference>
<sequence length="49" mass="5565">MIIDTVARRDIAEMIRAIPQAENPSDETLESFRAYMNPPDFDPFARGVP</sequence>
<organism evidence="1 3">
    <name type="scientific">Rhizobium tibeticum</name>
    <dbReference type="NCBI Taxonomy" id="501024"/>
    <lineage>
        <taxon>Bacteria</taxon>
        <taxon>Pseudomonadati</taxon>
        <taxon>Pseudomonadota</taxon>
        <taxon>Alphaproteobacteria</taxon>
        <taxon>Hyphomicrobiales</taxon>
        <taxon>Rhizobiaceae</taxon>
        <taxon>Rhizobium/Agrobacterium group</taxon>
        <taxon>Rhizobium</taxon>
    </lineage>
</organism>
<reference evidence="2 4" key="1">
    <citation type="submission" date="2016-10" db="EMBL/GenBank/DDBJ databases">
        <authorList>
            <person name="Varghese N."/>
            <person name="Submissions S."/>
        </authorList>
    </citation>
    <scope>NUCLEOTIDE SEQUENCE [LARGE SCALE GENOMIC DNA]</scope>
    <source>
        <strain evidence="2 4">CGMCC 1.7071</strain>
    </source>
</reference>
<accession>A0A1H8TG60</accession>
<reference evidence="3" key="3">
    <citation type="submission" date="2016-10" db="EMBL/GenBank/DDBJ databases">
        <authorList>
            <person name="Wibberg D."/>
        </authorList>
    </citation>
    <scope>NUCLEOTIDE SEQUENCE [LARGE SCALE GENOMIC DNA]</scope>
</reference>
<dbReference type="AlphaFoldDB" id="A0A1H8TG60"/>
<evidence type="ECO:0000313" key="4">
    <source>
        <dbReference type="Proteomes" id="UP000198939"/>
    </source>
</evidence>
<dbReference type="Proteomes" id="UP000198939">
    <property type="component" value="Unassembled WGS sequence"/>
</dbReference>
<dbReference type="EMBL" id="FNXB01000037">
    <property type="protein sequence ID" value="SEI15037.1"/>
    <property type="molecule type" value="Genomic_DNA"/>
</dbReference>
<dbReference type="EMBL" id="FOCV01000028">
    <property type="protein sequence ID" value="SEO89795.1"/>
    <property type="molecule type" value="Genomic_DNA"/>
</dbReference>
<protein>
    <submittedName>
        <fullName evidence="1">Uncharacterized protein</fullName>
    </submittedName>
</protein>
<evidence type="ECO:0000313" key="1">
    <source>
        <dbReference type="EMBL" id="SEI15037.1"/>
    </source>
</evidence>
<dbReference type="RefSeq" id="WP_208611008.1">
    <property type="nucleotide sequence ID" value="NZ_FNXB01000037.1"/>
</dbReference>
<gene>
    <name evidence="1" type="ORF">RTCCBAU85039_5196</name>
    <name evidence="2" type="ORF">SAMN05216228_102896</name>
</gene>
<evidence type="ECO:0000313" key="2">
    <source>
        <dbReference type="EMBL" id="SEO89795.1"/>
    </source>
</evidence>
<proteinExistence type="predicted"/>
<name>A0A1H8TG60_9HYPH</name>
<evidence type="ECO:0000313" key="3">
    <source>
        <dbReference type="Proteomes" id="UP000183063"/>
    </source>
</evidence>